<evidence type="ECO:0000256" key="5">
    <source>
        <dbReference type="ARBA" id="ARBA00022618"/>
    </source>
</evidence>
<evidence type="ECO:0000256" key="10">
    <source>
        <dbReference type="PIRNR" id="PIRNR003097"/>
    </source>
</evidence>
<dbReference type="PANTHER" id="PTHR47755:SF1">
    <property type="entry name" value="CELL DIVISION PROTEIN FTSX"/>
    <property type="match status" value="1"/>
</dbReference>
<dbReference type="Proteomes" id="UP000632154">
    <property type="component" value="Unassembled WGS sequence"/>
</dbReference>
<dbReference type="EMBL" id="BNAL01000009">
    <property type="protein sequence ID" value="GHG00147.1"/>
    <property type="molecule type" value="Genomic_DNA"/>
</dbReference>
<evidence type="ECO:0000259" key="12">
    <source>
        <dbReference type="Pfam" id="PF02687"/>
    </source>
</evidence>
<evidence type="ECO:0000256" key="1">
    <source>
        <dbReference type="ARBA" id="ARBA00004651"/>
    </source>
</evidence>
<evidence type="ECO:0000256" key="7">
    <source>
        <dbReference type="ARBA" id="ARBA00022989"/>
    </source>
</evidence>
<accession>A0ABQ3K373</accession>
<comment type="caution">
    <text evidence="14">The sequence shown here is derived from an EMBL/GenBank/DDBJ whole genome shotgun (WGS) entry which is preliminary data.</text>
</comment>
<organism evidence="14 15">
    <name type="scientific">Deinococcus piscis</name>
    <dbReference type="NCBI Taxonomy" id="394230"/>
    <lineage>
        <taxon>Bacteria</taxon>
        <taxon>Thermotogati</taxon>
        <taxon>Deinococcota</taxon>
        <taxon>Deinococci</taxon>
        <taxon>Deinococcales</taxon>
        <taxon>Deinococcaceae</taxon>
        <taxon>Deinococcus</taxon>
    </lineage>
</organism>
<keyword evidence="5 10" id="KW-0132">Cell division</keyword>
<evidence type="ECO:0000313" key="14">
    <source>
        <dbReference type="EMBL" id="GHG00147.1"/>
    </source>
</evidence>
<dbReference type="Pfam" id="PF02687">
    <property type="entry name" value="FtsX"/>
    <property type="match status" value="1"/>
</dbReference>
<dbReference type="PIRSF" id="PIRSF003097">
    <property type="entry name" value="FtsX"/>
    <property type="match status" value="1"/>
</dbReference>
<evidence type="ECO:0000256" key="9">
    <source>
        <dbReference type="ARBA" id="ARBA00023306"/>
    </source>
</evidence>
<keyword evidence="4 10" id="KW-1003">Cell membrane</keyword>
<proteinExistence type="inferred from homology"/>
<protein>
    <recommendedName>
        <fullName evidence="3 10">Cell division protein FtsX</fullName>
    </recommendedName>
</protein>
<evidence type="ECO:0000256" key="2">
    <source>
        <dbReference type="ARBA" id="ARBA00007379"/>
    </source>
</evidence>
<gene>
    <name evidence="14" type="ORF">GCM10017783_10320</name>
</gene>
<comment type="subcellular location">
    <subcellularLocation>
        <location evidence="1">Cell membrane</location>
        <topology evidence="1">Multi-pass membrane protein</topology>
    </subcellularLocation>
</comment>
<comment type="similarity">
    <text evidence="2 10">Belongs to the ABC-4 integral membrane protein family. FtsX subfamily.</text>
</comment>
<dbReference type="InterPro" id="IPR004513">
    <property type="entry name" value="FtsX"/>
</dbReference>
<keyword evidence="7 11" id="KW-1133">Transmembrane helix</keyword>
<name>A0ABQ3K373_9DEIO</name>
<keyword evidence="8 10" id="KW-0472">Membrane</keyword>
<feature type="transmembrane region" description="Helical" evidence="11">
    <location>
        <begin position="167"/>
        <end position="188"/>
    </location>
</feature>
<evidence type="ECO:0000256" key="11">
    <source>
        <dbReference type="SAM" id="Phobius"/>
    </source>
</evidence>
<evidence type="ECO:0000256" key="3">
    <source>
        <dbReference type="ARBA" id="ARBA00021907"/>
    </source>
</evidence>
<dbReference type="PANTHER" id="PTHR47755">
    <property type="entry name" value="CELL DIVISION PROTEIN FTSX"/>
    <property type="match status" value="1"/>
</dbReference>
<dbReference type="Pfam" id="PF18075">
    <property type="entry name" value="FtsX_ECD"/>
    <property type="match status" value="1"/>
</dbReference>
<dbReference type="RefSeq" id="WP_229838908.1">
    <property type="nucleotide sequence ID" value="NZ_BNAL01000009.1"/>
</dbReference>
<dbReference type="InterPro" id="IPR003838">
    <property type="entry name" value="ABC3_permease_C"/>
</dbReference>
<reference evidence="15" key="1">
    <citation type="journal article" date="2019" name="Int. J. Syst. Evol. Microbiol.">
        <title>The Global Catalogue of Microorganisms (GCM) 10K type strain sequencing project: providing services to taxonomists for standard genome sequencing and annotation.</title>
        <authorList>
            <consortium name="The Broad Institute Genomics Platform"/>
            <consortium name="The Broad Institute Genome Sequencing Center for Infectious Disease"/>
            <person name="Wu L."/>
            <person name="Ma J."/>
        </authorList>
    </citation>
    <scope>NUCLEOTIDE SEQUENCE [LARGE SCALE GENOMIC DNA]</scope>
    <source>
        <strain evidence="15">CGMCC 1.18439</strain>
    </source>
</reference>
<dbReference type="Gene3D" id="3.30.70.3040">
    <property type="match status" value="1"/>
</dbReference>
<feature type="domain" description="FtsX extracellular" evidence="13">
    <location>
        <begin position="60"/>
        <end position="148"/>
    </location>
</feature>
<keyword evidence="9 10" id="KW-0131">Cell cycle</keyword>
<feature type="transmembrane region" description="Helical" evidence="11">
    <location>
        <begin position="262"/>
        <end position="284"/>
    </location>
</feature>
<feature type="transmembrane region" description="Helical" evidence="11">
    <location>
        <begin position="217"/>
        <end position="242"/>
    </location>
</feature>
<dbReference type="InterPro" id="IPR040690">
    <property type="entry name" value="FtsX_ECD"/>
</dbReference>
<sequence>MSLLHALSEHLQSALASMRANLTAVLSTLTTITLTLLVLGAVLLAGQNLNRTLAGLERQVEVAAFLEPGADGPALLKHAEGMAGVAQAELLSPEQVLAEMTRDYPYTAEAAQLAGNPFPATLRLRVTSVDQTRVVAAAAGMLRGVESVEFGAGYVDQALGTLRTLRAAGGLLIGLLLGGTLFSILNAVQVSMYARRGEINVMRLLGARRSFVQGPHLIEGLLLGLGGAALAGIILLPVAGLLSARAAELVPALPLLQGTGPLLTLWLQLAALGAGVGLLGGWLASGRYLRELE</sequence>
<evidence type="ECO:0000313" key="15">
    <source>
        <dbReference type="Proteomes" id="UP000632154"/>
    </source>
</evidence>
<keyword evidence="15" id="KW-1185">Reference proteome</keyword>
<feature type="transmembrane region" description="Helical" evidence="11">
    <location>
        <begin position="21"/>
        <end position="45"/>
    </location>
</feature>
<evidence type="ECO:0000256" key="8">
    <source>
        <dbReference type="ARBA" id="ARBA00023136"/>
    </source>
</evidence>
<evidence type="ECO:0000256" key="6">
    <source>
        <dbReference type="ARBA" id="ARBA00022692"/>
    </source>
</evidence>
<evidence type="ECO:0000256" key="4">
    <source>
        <dbReference type="ARBA" id="ARBA00022475"/>
    </source>
</evidence>
<feature type="domain" description="ABC3 transporter permease C-terminal" evidence="12">
    <location>
        <begin position="171"/>
        <end position="290"/>
    </location>
</feature>
<keyword evidence="6 11" id="KW-0812">Transmembrane</keyword>
<evidence type="ECO:0000259" key="13">
    <source>
        <dbReference type="Pfam" id="PF18075"/>
    </source>
</evidence>